<keyword evidence="3" id="KW-0479">Metal-binding</keyword>
<evidence type="ECO:0000256" key="3">
    <source>
        <dbReference type="ARBA" id="ARBA00022723"/>
    </source>
</evidence>
<protein>
    <submittedName>
        <fullName evidence="9">TPR repeat-containing protein YfgC</fullName>
    </submittedName>
</protein>
<dbReference type="PROSITE" id="PS51257">
    <property type="entry name" value="PROKAR_LIPOPROTEIN"/>
    <property type="match status" value="1"/>
</dbReference>
<evidence type="ECO:0000256" key="7">
    <source>
        <dbReference type="SAM" id="SignalP"/>
    </source>
</evidence>
<dbReference type="GO" id="GO:0016020">
    <property type="term" value="C:membrane"/>
    <property type="evidence" value="ECO:0007669"/>
    <property type="project" value="TreeGrafter"/>
</dbReference>
<dbReference type="InParanoid" id="A0A1Y5R6G5"/>
<sequence>MTLREFRFALTLFALVALPVLLGACTAMNPATGQSEVTFVSPADEKKIGQSQHPNVLAQFGGPYDEAAIGGYVAALGGRLAKVSELPDIGWTFTVLNSEVVNAFALPGGYVYVTRGLLALADDEAQLAGVLAHEIGHVTARHGAQRQTRAIGVSIFSAAAAILSGSSAVGQLGSQVGGLYLAGYSRDQESQADALGIRYLVRAGYPPDAMAGFLKKLGDQSALARKIAGKDEDEQFSWAQTHPLTSERVADATKLATESGVEGPRDPGRQRYLSEIDGLLYGDDPKQGLVRGREFVHPDLGFRFAVPPGYMLQNSPAAVVAGSKAGDVVLFDRERDPEVAKRYAGDMARYMRRNWLRDYSLEDFRLGPVPGLPSATGRLTGTLRNQPVVVDLVAVELRPGEIYRFQFVTASRRYRGLERAIEDSYESFRGLSAAEASAVEPLRVRLQETRAGRTLADYAALLPFDDFKIERLAVLNGLAPGTGALPPVIKTIQAGP</sequence>
<keyword evidence="2" id="KW-0645">Protease</keyword>
<dbReference type="CDD" id="cd07333">
    <property type="entry name" value="M48C_bepA_like"/>
    <property type="match status" value="1"/>
</dbReference>
<evidence type="ECO:0000256" key="4">
    <source>
        <dbReference type="ARBA" id="ARBA00022801"/>
    </source>
</evidence>
<evidence type="ECO:0000259" key="8">
    <source>
        <dbReference type="Pfam" id="PF01435"/>
    </source>
</evidence>
<dbReference type="PANTHER" id="PTHR22726">
    <property type="entry name" value="METALLOENDOPEPTIDASE OMA1"/>
    <property type="match status" value="1"/>
</dbReference>
<feature type="domain" description="Peptidase M48" evidence="8">
    <location>
        <begin position="72"/>
        <end position="254"/>
    </location>
</feature>
<evidence type="ECO:0000256" key="2">
    <source>
        <dbReference type="ARBA" id="ARBA00022670"/>
    </source>
</evidence>
<dbReference type="AlphaFoldDB" id="A0A1Y5R6G5"/>
<dbReference type="Pfam" id="PF01435">
    <property type="entry name" value="Peptidase_M48"/>
    <property type="match status" value="1"/>
</dbReference>
<proteinExistence type="predicted"/>
<keyword evidence="10" id="KW-1185">Reference proteome</keyword>
<evidence type="ECO:0000256" key="5">
    <source>
        <dbReference type="ARBA" id="ARBA00022833"/>
    </source>
</evidence>
<dbReference type="PANTHER" id="PTHR22726:SF1">
    <property type="entry name" value="METALLOENDOPEPTIDASE OMA1, MITOCHONDRIAL"/>
    <property type="match status" value="1"/>
</dbReference>
<feature type="chain" id="PRO_5012531636" evidence="7">
    <location>
        <begin position="30"/>
        <end position="496"/>
    </location>
</feature>
<dbReference type="Proteomes" id="UP000193200">
    <property type="component" value="Unassembled WGS sequence"/>
</dbReference>
<dbReference type="RefSeq" id="WP_176244867.1">
    <property type="nucleotide sequence ID" value="NZ_FWFR01000001.1"/>
</dbReference>
<reference evidence="9 10" key="1">
    <citation type="submission" date="2017-03" db="EMBL/GenBank/DDBJ databases">
        <authorList>
            <person name="Afonso C.L."/>
            <person name="Miller P.J."/>
            <person name="Scott M.A."/>
            <person name="Spackman E."/>
            <person name="Goraichik I."/>
            <person name="Dimitrov K.M."/>
            <person name="Suarez D.L."/>
            <person name="Swayne D.E."/>
        </authorList>
    </citation>
    <scope>NUCLEOTIDE SEQUENCE [LARGE SCALE GENOMIC DNA]</scope>
    <source>
        <strain evidence="9 10">CECT 7691</strain>
    </source>
</reference>
<accession>A0A1Y5R6G5</accession>
<evidence type="ECO:0000256" key="6">
    <source>
        <dbReference type="ARBA" id="ARBA00023049"/>
    </source>
</evidence>
<dbReference type="GO" id="GO:0046872">
    <property type="term" value="F:metal ion binding"/>
    <property type="evidence" value="ECO:0007669"/>
    <property type="project" value="UniProtKB-KW"/>
</dbReference>
<keyword evidence="5" id="KW-0862">Zinc</keyword>
<dbReference type="Gene3D" id="3.30.2010.10">
    <property type="entry name" value="Metalloproteases ('zincins'), catalytic domain"/>
    <property type="match status" value="1"/>
</dbReference>
<keyword evidence="7" id="KW-0732">Signal</keyword>
<evidence type="ECO:0000256" key="1">
    <source>
        <dbReference type="ARBA" id="ARBA00001947"/>
    </source>
</evidence>
<organism evidence="9 10">
    <name type="scientific">Oceanibacterium hippocampi</name>
    <dbReference type="NCBI Taxonomy" id="745714"/>
    <lineage>
        <taxon>Bacteria</taxon>
        <taxon>Pseudomonadati</taxon>
        <taxon>Pseudomonadota</taxon>
        <taxon>Alphaproteobacteria</taxon>
        <taxon>Sneathiellales</taxon>
        <taxon>Sneathiellaceae</taxon>
        <taxon>Oceanibacterium</taxon>
    </lineage>
</organism>
<dbReference type="GO" id="GO:0004222">
    <property type="term" value="F:metalloendopeptidase activity"/>
    <property type="evidence" value="ECO:0007669"/>
    <property type="project" value="InterPro"/>
</dbReference>
<keyword evidence="4" id="KW-0378">Hydrolase</keyword>
<dbReference type="GO" id="GO:0051603">
    <property type="term" value="P:proteolysis involved in protein catabolic process"/>
    <property type="evidence" value="ECO:0007669"/>
    <property type="project" value="TreeGrafter"/>
</dbReference>
<evidence type="ECO:0000313" key="10">
    <source>
        <dbReference type="Proteomes" id="UP000193200"/>
    </source>
</evidence>
<gene>
    <name evidence="9" type="primary">yfgC_1</name>
    <name evidence="9" type="ORF">OCH7691_00032</name>
</gene>
<dbReference type="InterPro" id="IPR051156">
    <property type="entry name" value="Mito/Outer_Membr_Metalloprot"/>
</dbReference>
<dbReference type="InterPro" id="IPR001915">
    <property type="entry name" value="Peptidase_M48"/>
</dbReference>
<dbReference type="EMBL" id="FWFR01000001">
    <property type="protein sequence ID" value="SLN10288.1"/>
    <property type="molecule type" value="Genomic_DNA"/>
</dbReference>
<feature type="signal peptide" evidence="7">
    <location>
        <begin position="1"/>
        <end position="29"/>
    </location>
</feature>
<evidence type="ECO:0000313" key="9">
    <source>
        <dbReference type="EMBL" id="SLN10288.1"/>
    </source>
</evidence>
<name>A0A1Y5R6G5_9PROT</name>
<keyword evidence="6" id="KW-0482">Metalloprotease</keyword>
<comment type="cofactor">
    <cofactor evidence="1">
        <name>Zn(2+)</name>
        <dbReference type="ChEBI" id="CHEBI:29105"/>
    </cofactor>
</comment>